<feature type="compositionally biased region" description="Basic residues" evidence="1">
    <location>
        <begin position="226"/>
        <end position="237"/>
    </location>
</feature>
<reference evidence="2 3" key="1">
    <citation type="submission" date="2018-04" db="EMBL/GenBank/DDBJ databases">
        <title>Pelagivirga bohaiensis gen. nov., sp. nov., a bacterium isolated from the Bohai Sea.</title>
        <authorList>
            <person name="Ji X."/>
        </authorList>
    </citation>
    <scope>NUCLEOTIDE SEQUENCE [LARGE SCALE GENOMIC DNA]</scope>
    <source>
        <strain evidence="2 3">BH-SD16</strain>
    </source>
</reference>
<feature type="region of interest" description="Disordered" evidence="1">
    <location>
        <begin position="163"/>
        <end position="237"/>
    </location>
</feature>
<feature type="compositionally biased region" description="Basic and acidic residues" evidence="1">
    <location>
        <begin position="192"/>
        <end position="202"/>
    </location>
</feature>
<proteinExistence type="predicted"/>
<sequence>MSTYSTRERELPRETVASDPDLVNLLNDLDLDKPLVDNHGGQAKADEPMTPDELADLDKLILLAEQQNAELKLSVTIMQAWRQNLEAEKKAKREKGKAEFKTNQAAKPKKHPDDYRYGMAGRTRKEIEQYRRDNPELWNEYRRAKYAAEMAIERGEEGIREYRRSPEAQAENARKKNAEYQARHRAKNASQETKDASADREYRRNKKLAGWTPEQIEAGLKELHAKREKKRNPALAP</sequence>
<evidence type="ECO:0000313" key="3">
    <source>
        <dbReference type="Proteomes" id="UP000244817"/>
    </source>
</evidence>
<dbReference type="RefSeq" id="WP_108641474.1">
    <property type="nucleotide sequence ID" value="NZ_QCYG01000007.1"/>
</dbReference>
<name>A0A2T7FVB6_9RHOB</name>
<evidence type="ECO:0000313" key="2">
    <source>
        <dbReference type="EMBL" id="PVA06106.1"/>
    </source>
</evidence>
<dbReference type="EMBL" id="QCYG01000007">
    <property type="protein sequence ID" value="PVA06106.1"/>
    <property type="molecule type" value="Genomic_DNA"/>
</dbReference>
<dbReference type="Proteomes" id="UP000244817">
    <property type="component" value="Unassembled WGS sequence"/>
</dbReference>
<accession>A0A2T7FVB6</accession>
<protein>
    <submittedName>
        <fullName evidence="2">Uncharacterized protein</fullName>
    </submittedName>
</protein>
<dbReference type="AlphaFoldDB" id="A0A2T7FVB6"/>
<evidence type="ECO:0000256" key="1">
    <source>
        <dbReference type="SAM" id="MobiDB-lite"/>
    </source>
</evidence>
<organism evidence="2 3">
    <name type="scientific">Thalassorhabdomicrobium marinisediminis</name>
    <dbReference type="NCBI Taxonomy" id="2170577"/>
    <lineage>
        <taxon>Bacteria</taxon>
        <taxon>Pseudomonadati</taxon>
        <taxon>Pseudomonadota</taxon>
        <taxon>Alphaproteobacteria</taxon>
        <taxon>Rhodobacterales</taxon>
        <taxon>Paracoccaceae</taxon>
        <taxon>Thalassorhabdomicrobium</taxon>
    </lineage>
</organism>
<feature type="compositionally biased region" description="Basic and acidic residues" evidence="1">
    <location>
        <begin position="90"/>
        <end position="100"/>
    </location>
</feature>
<feature type="region of interest" description="Disordered" evidence="1">
    <location>
        <begin position="90"/>
        <end position="117"/>
    </location>
</feature>
<keyword evidence="3" id="KW-1185">Reference proteome</keyword>
<feature type="compositionally biased region" description="Basic and acidic residues" evidence="1">
    <location>
        <begin position="163"/>
        <end position="182"/>
    </location>
</feature>
<gene>
    <name evidence="2" type="ORF">DC363_12400</name>
</gene>
<comment type="caution">
    <text evidence="2">The sequence shown here is derived from an EMBL/GenBank/DDBJ whole genome shotgun (WGS) entry which is preliminary data.</text>
</comment>